<feature type="non-terminal residue" evidence="1">
    <location>
        <position position="1"/>
    </location>
</feature>
<protein>
    <submittedName>
        <fullName evidence="1">Uncharacterized protein</fullName>
    </submittedName>
</protein>
<gene>
    <name evidence="1" type="ORF">MRATA1EN22A_LOCUS24698</name>
</gene>
<organism evidence="1 2">
    <name type="scientific">Rangifer tarandus platyrhynchus</name>
    <name type="common">Svalbard reindeer</name>
    <dbReference type="NCBI Taxonomy" id="3082113"/>
    <lineage>
        <taxon>Eukaryota</taxon>
        <taxon>Metazoa</taxon>
        <taxon>Chordata</taxon>
        <taxon>Craniata</taxon>
        <taxon>Vertebrata</taxon>
        <taxon>Euteleostomi</taxon>
        <taxon>Mammalia</taxon>
        <taxon>Eutheria</taxon>
        <taxon>Laurasiatheria</taxon>
        <taxon>Artiodactyla</taxon>
        <taxon>Ruminantia</taxon>
        <taxon>Pecora</taxon>
        <taxon>Cervidae</taxon>
        <taxon>Odocoileinae</taxon>
        <taxon>Rangifer</taxon>
    </lineage>
</organism>
<sequence>MCLCTRVLALLCRLYPQEKRLTRVRSSSFSPGPRPKTSVPDLRPAQMKNTRPSWTYSQMQPPELSLEMPASAGPHTGEKRVLLVSAAEKQKGFSHPGTQQRTFSKNRKMLLRISSACLRALSACYLGSSGRVCGTDVSSSHQQKQQQPLNQELAKHMSDTRSWLSEPSSRVRPIACIARLPCKAGMSSLLC</sequence>
<accession>A0AC59ZZK5</accession>
<feature type="non-terminal residue" evidence="1">
    <location>
        <position position="191"/>
    </location>
</feature>
<evidence type="ECO:0000313" key="2">
    <source>
        <dbReference type="Proteomes" id="UP001162501"/>
    </source>
</evidence>
<dbReference type="EMBL" id="OX596089">
    <property type="protein sequence ID" value="CAN0531590.1"/>
    <property type="molecule type" value="Genomic_DNA"/>
</dbReference>
<proteinExistence type="predicted"/>
<dbReference type="Proteomes" id="UP001162501">
    <property type="component" value="Chromosome 5"/>
</dbReference>
<evidence type="ECO:0000313" key="1">
    <source>
        <dbReference type="EMBL" id="CAN0531590.1"/>
    </source>
</evidence>
<reference evidence="1" key="1">
    <citation type="submission" date="2023-05" db="EMBL/GenBank/DDBJ databases">
        <authorList>
            <consortium name="ELIXIR-Norway"/>
        </authorList>
    </citation>
    <scope>NUCLEOTIDE SEQUENCE</scope>
</reference>
<reference evidence="1" key="2">
    <citation type="submission" date="2025-03" db="EMBL/GenBank/DDBJ databases">
        <authorList>
            <consortium name="ELIXIR-Norway"/>
            <consortium name="Elixir Norway"/>
        </authorList>
    </citation>
    <scope>NUCLEOTIDE SEQUENCE</scope>
</reference>
<name>A0AC59ZZK5_RANTA</name>